<evidence type="ECO:0008006" key="3">
    <source>
        <dbReference type="Google" id="ProtNLM"/>
    </source>
</evidence>
<proteinExistence type="predicted"/>
<comment type="caution">
    <text evidence="1">The sequence shown here is derived from an EMBL/GenBank/DDBJ whole genome shotgun (WGS) entry which is preliminary data.</text>
</comment>
<dbReference type="EMBL" id="BAABDD010000009">
    <property type="protein sequence ID" value="GAA3743786.1"/>
    <property type="molecule type" value="Genomic_DNA"/>
</dbReference>
<dbReference type="Gene3D" id="3.90.1570.10">
    <property type="entry name" value="tt1808, chain A"/>
    <property type="match status" value="1"/>
</dbReference>
<reference evidence="2" key="1">
    <citation type="journal article" date="2019" name="Int. J. Syst. Evol. Microbiol.">
        <title>The Global Catalogue of Microorganisms (GCM) 10K type strain sequencing project: providing services to taxonomists for standard genome sequencing and annotation.</title>
        <authorList>
            <consortium name="The Broad Institute Genomics Platform"/>
            <consortium name="The Broad Institute Genome Sequencing Center for Infectious Disease"/>
            <person name="Wu L."/>
            <person name="Ma J."/>
        </authorList>
    </citation>
    <scope>NUCLEOTIDE SEQUENCE [LARGE SCALE GENOMIC DNA]</scope>
    <source>
        <strain evidence="2">JCM 17137</strain>
    </source>
</reference>
<evidence type="ECO:0000313" key="2">
    <source>
        <dbReference type="Proteomes" id="UP001500908"/>
    </source>
</evidence>
<name>A0ABP7FNJ2_9ACTN</name>
<evidence type="ECO:0000313" key="1">
    <source>
        <dbReference type="EMBL" id="GAA3743786.1"/>
    </source>
</evidence>
<accession>A0ABP7FNJ2</accession>
<gene>
    <name evidence="1" type="ORF">GCM10022402_24360</name>
</gene>
<sequence>MAMPAPHAEHDLAAVADHLDPPEGYRVEIIEGNLVVSPPPVGPHIKIASRLQYALRELLPAELEIAQTATGKAGWVLRSSGWR</sequence>
<protein>
    <recommendedName>
        <fullName evidence="3">Restriction endonuclease</fullName>
    </recommendedName>
</protein>
<keyword evidence="2" id="KW-1185">Reference proteome</keyword>
<dbReference type="InterPro" id="IPR012296">
    <property type="entry name" value="Nuclease_put_TT1808"/>
</dbReference>
<dbReference type="Proteomes" id="UP001500908">
    <property type="component" value="Unassembled WGS sequence"/>
</dbReference>
<organism evidence="1 2">
    <name type="scientific">Salinactinospora qingdaonensis</name>
    <dbReference type="NCBI Taxonomy" id="702744"/>
    <lineage>
        <taxon>Bacteria</taxon>
        <taxon>Bacillati</taxon>
        <taxon>Actinomycetota</taxon>
        <taxon>Actinomycetes</taxon>
        <taxon>Streptosporangiales</taxon>
        <taxon>Nocardiopsidaceae</taxon>
        <taxon>Salinactinospora</taxon>
    </lineage>
</organism>
<dbReference type="RefSeq" id="WP_344971017.1">
    <property type="nucleotide sequence ID" value="NZ_BAABDD010000009.1"/>
</dbReference>